<evidence type="ECO:0000256" key="3">
    <source>
        <dbReference type="ARBA" id="ARBA00022490"/>
    </source>
</evidence>
<comment type="similarity">
    <text evidence="2">Belongs to the DCP1 family.</text>
</comment>
<accession>A0A0N4Z457</accession>
<evidence type="ECO:0000256" key="5">
    <source>
        <dbReference type="ARBA" id="ARBA00023161"/>
    </source>
</evidence>
<sequence>MADKRLIQANADNNTVIEKSYSQIRRIDSTVESVIALSKYTAVYDFVNGTWVKTDIDGPMFVYKRNAKQEFGICIANRTSTPDFIETISYNLRLKFKPPYILAYFPSGKIKGLWFYDSSQCSKIYNVMQRLIEKCSQEAENVDIQEPEINTSNINIQNSSDTLNHISSNNALAQMLGNKLKISESMNDNTINSVDSGKCKIIKSPSKGSKIDTSMSCRVKKEVMPVAPNNSGLSPQNDNICGTVPGLTKEQFKAAFINLLNSDDSFLTSLHNSYGNVLAEAMGH</sequence>
<dbReference type="GO" id="GO:0008047">
    <property type="term" value="F:enzyme activator activity"/>
    <property type="evidence" value="ECO:0007669"/>
    <property type="project" value="InterPro"/>
</dbReference>
<dbReference type="InterPro" id="IPR011993">
    <property type="entry name" value="PH-like_dom_sf"/>
</dbReference>
<proteinExistence type="inferred from homology"/>
<dbReference type="WBParaSite" id="PTRK_0000177800.1">
    <property type="protein sequence ID" value="PTRK_0000177800.1"/>
    <property type="gene ID" value="PTRK_0000177800"/>
</dbReference>
<dbReference type="InterPro" id="IPR031953">
    <property type="entry name" value="mRNA_decap_C"/>
</dbReference>
<dbReference type="GO" id="GO:0003729">
    <property type="term" value="F:mRNA binding"/>
    <property type="evidence" value="ECO:0007669"/>
    <property type="project" value="TreeGrafter"/>
</dbReference>
<keyword evidence="7" id="KW-1185">Reference proteome</keyword>
<evidence type="ECO:0000256" key="2">
    <source>
        <dbReference type="ARBA" id="ARBA00008778"/>
    </source>
</evidence>
<dbReference type="Pfam" id="PF06058">
    <property type="entry name" value="DCP1"/>
    <property type="match status" value="1"/>
</dbReference>
<keyword evidence="5" id="KW-0866">Nonsense-mediated mRNA decay</keyword>
<comment type="subcellular location">
    <subcellularLocation>
        <location evidence="1">Cytoplasm</location>
    </subcellularLocation>
</comment>
<dbReference type="PANTHER" id="PTHR16290:SF0">
    <property type="entry name" value="DECAPPING PROTEIN 1, ISOFORM A"/>
    <property type="match status" value="1"/>
</dbReference>
<dbReference type="AlphaFoldDB" id="A0A0N4Z457"/>
<protein>
    <submittedName>
        <fullName evidence="8">mRNA_decap_C domain-containing protein</fullName>
    </submittedName>
</protein>
<evidence type="ECO:0000313" key="7">
    <source>
        <dbReference type="Proteomes" id="UP000038045"/>
    </source>
</evidence>
<evidence type="ECO:0000256" key="1">
    <source>
        <dbReference type="ARBA" id="ARBA00004496"/>
    </source>
</evidence>
<reference evidence="8" key="1">
    <citation type="submission" date="2017-02" db="UniProtKB">
        <authorList>
            <consortium name="WormBaseParasite"/>
        </authorList>
    </citation>
    <scope>IDENTIFICATION</scope>
</reference>
<evidence type="ECO:0000259" key="6">
    <source>
        <dbReference type="Pfam" id="PF16741"/>
    </source>
</evidence>
<dbReference type="Gene3D" id="2.30.29.30">
    <property type="entry name" value="Pleckstrin-homology domain (PH domain)/Phosphotyrosine-binding domain (PTB)"/>
    <property type="match status" value="1"/>
</dbReference>
<dbReference type="SUPFAM" id="SSF50729">
    <property type="entry name" value="PH domain-like"/>
    <property type="match status" value="1"/>
</dbReference>
<dbReference type="InterPro" id="IPR010334">
    <property type="entry name" value="Dcp1"/>
</dbReference>
<name>A0A0N4Z457_PARTI</name>
<dbReference type="GO" id="GO:0031087">
    <property type="term" value="P:deadenylation-independent decapping of nuclear-transcribed mRNA"/>
    <property type="evidence" value="ECO:0007669"/>
    <property type="project" value="TreeGrafter"/>
</dbReference>
<dbReference type="STRING" id="131310.A0A0N4Z457"/>
<dbReference type="GO" id="GO:0006397">
    <property type="term" value="P:mRNA processing"/>
    <property type="evidence" value="ECO:0007669"/>
    <property type="project" value="UniProtKB-KW"/>
</dbReference>
<feature type="domain" description="mRNA-decapping enzyme C-terminal" evidence="6">
    <location>
        <begin position="247"/>
        <end position="280"/>
    </location>
</feature>
<dbReference type="Proteomes" id="UP000038045">
    <property type="component" value="Unplaced"/>
</dbReference>
<keyword evidence="3" id="KW-0963">Cytoplasm</keyword>
<dbReference type="PANTHER" id="PTHR16290">
    <property type="entry name" value="TRANSCRIPTION FACTOR SMIF DECAPPING ENZYME DCP1"/>
    <property type="match status" value="1"/>
</dbReference>
<evidence type="ECO:0000313" key="8">
    <source>
        <dbReference type="WBParaSite" id="PTRK_0000177800.1"/>
    </source>
</evidence>
<dbReference type="Gene3D" id="6.10.140.2030">
    <property type="match status" value="1"/>
</dbReference>
<dbReference type="Pfam" id="PF16741">
    <property type="entry name" value="mRNA_decap_C"/>
    <property type="match status" value="1"/>
</dbReference>
<dbReference type="GO" id="GO:0000290">
    <property type="term" value="P:deadenylation-dependent decapping of nuclear-transcribed mRNA"/>
    <property type="evidence" value="ECO:0007669"/>
    <property type="project" value="InterPro"/>
</dbReference>
<evidence type="ECO:0000256" key="4">
    <source>
        <dbReference type="ARBA" id="ARBA00022664"/>
    </source>
</evidence>
<dbReference type="GO" id="GO:0000184">
    <property type="term" value="P:nuclear-transcribed mRNA catabolic process, nonsense-mediated decay"/>
    <property type="evidence" value="ECO:0007669"/>
    <property type="project" value="UniProtKB-KW"/>
</dbReference>
<keyword evidence="4" id="KW-0507">mRNA processing</keyword>
<organism evidence="7 8">
    <name type="scientific">Parastrongyloides trichosuri</name>
    <name type="common">Possum-specific nematode worm</name>
    <dbReference type="NCBI Taxonomy" id="131310"/>
    <lineage>
        <taxon>Eukaryota</taxon>
        <taxon>Metazoa</taxon>
        <taxon>Ecdysozoa</taxon>
        <taxon>Nematoda</taxon>
        <taxon>Chromadorea</taxon>
        <taxon>Rhabditida</taxon>
        <taxon>Tylenchina</taxon>
        <taxon>Panagrolaimomorpha</taxon>
        <taxon>Strongyloidoidea</taxon>
        <taxon>Strongyloididae</taxon>
        <taxon>Parastrongyloides</taxon>
    </lineage>
</organism>
<dbReference type="GO" id="GO:0000932">
    <property type="term" value="C:P-body"/>
    <property type="evidence" value="ECO:0007669"/>
    <property type="project" value="TreeGrafter"/>
</dbReference>